<keyword evidence="1" id="KW-0862">Zinc</keyword>
<dbReference type="InterPro" id="IPR032567">
    <property type="entry name" value="RTL1-rel"/>
</dbReference>
<dbReference type="PANTHER" id="PTHR15503">
    <property type="entry name" value="LDOC1 RELATED"/>
    <property type="match status" value="1"/>
</dbReference>
<gene>
    <name evidence="4" type="ORF">Sango_3052400</name>
</gene>
<keyword evidence="5" id="KW-1185">Reference proteome</keyword>
<dbReference type="AlphaFoldDB" id="A0AAE1T971"/>
<comment type="caution">
    <text evidence="4">The sequence shown here is derived from an EMBL/GenBank/DDBJ whole genome shotgun (WGS) entry which is preliminary data.</text>
</comment>
<feature type="domain" description="CCHC-type" evidence="3">
    <location>
        <begin position="121"/>
        <end position="136"/>
    </location>
</feature>
<sequence>MEEIVIEDKKKGEEKRKLTYAVEESSRSTKKGTSRSFSARGGNFSRCGFIFRGNSGPRFGGSMGFNRGSLERSSFTMPSIRSGRGVGQSYGRGPVFIPSCSTCGRQHLGPCCRRDDIARICYHCGGREHIARNCPSHTIGVVRSAASRTQSQSSVGSSGRGAERGRGRGRCRDTGNRDSDHAIGSSMRGVEAQITQGQTQEIDFTIETLPGVALISIEPYKIAPMELQELKKQIEELSEKGFITSSTSPWGAPVLFGHVISVQQSFDELKKRLTSTPILVLPSSSGGYVVYMDAYKQGLGCVLMQNEKKELNLRQRRLIELLTDHDCTVDFHQGKANVVASRCLE</sequence>
<evidence type="ECO:0000259" key="3">
    <source>
        <dbReference type="PROSITE" id="PS50158"/>
    </source>
</evidence>
<dbReference type="InterPro" id="IPR001878">
    <property type="entry name" value="Znf_CCHC"/>
</dbReference>
<dbReference type="Pfam" id="PF00098">
    <property type="entry name" value="zf-CCHC"/>
    <property type="match status" value="1"/>
</dbReference>
<dbReference type="SUPFAM" id="SSF56672">
    <property type="entry name" value="DNA/RNA polymerases"/>
    <property type="match status" value="2"/>
</dbReference>
<reference evidence="4" key="1">
    <citation type="submission" date="2020-06" db="EMBL/GenBank/DDBJ databases">
        <authorList>
            <person name="Li T."/>
            <person name="Hu X."/>
            <person name="Zhang T."/>
            <person name="Song X."/>
            <person name="Zhang H."/>
            <person name="Dai N."/>
            <person name="Sheng W."/>
            <person name="Hou X."/>
            <person name="Wei L."/>
        </authorList>
    </citation>
    <scope>NUCLEOTIDE SEQUENCE</scope>
    <source>
        <strain evidence="4">K16</strain>
        <tissue evidence="4">Leaf</tissue>
    </source>
</reference>
<feature type="compositionally biased region" description="Basic and acidic residues" evidence="2">
    <location>
        <begin position="1"/>
        <end position="17"/>
    </location>
</feature>
<name>A0AAE1T971_9LAMI</name>
<evidence type="ECO:0000256" key="2">
    <source>
        <dbReference type="SAM" id="MobiDB-lite"/>
    </source>
</evidence>
<dbReference type="PROSITE" id="PS50158">
    <property type="entry name" value="ZF_CCHC"/>
    <property type="match status" value="1"/>
</dbReference>
<keyword evidence="1" id="KW-0863">Zinc-finger</keyword>
<evidence type="ECO:0000256" key="1">
    <source>
        <dbReference type="PROSITE-ProRule" id="PRU00047"/>
    </source>
</evidence>
<feature type="compositionally biased region" description="Low complexity" evidence="2">
    <location>
        <begin position="145"/>
        <end position="157"/>
    </location>
</feature>
<dbReference type="Gene3D" id="3.10.10.10">
    <property type="entry name" value="HIV Type 1 Reverse Transcriptase, subunit A, domain 1"/>
    <property type="match status" value="1"/>
</dbReference>
<reference evidence="4" key="2">
    <citation type="journal article" date="2024" name="Plant">
        <title>Genomic evolution and insights into agronomic trait innovations of Sesamum species.</title>
        <authorList>
            <person name="Miao H."/>
            <person name="Wang L."/>
            <person name="Qu L."/>
            <person name="Liu H."/>
            <person name="Sun Y."/>
            <person name="Le M."/>
            <person name="Wang Q."/>
            <person name="Wei S."/>
            <person name="Zheng Y."/>
            <person name="Lin W."/>
            <person name="Duan Y."/>
            <person name="Cao H."/>
            <person name="Xiong S."/>
            <person name="Wang X."/>
            <person name="Wei L."/>
            <person name="Li C."/>
            <person name="Ma Q."/>
            <person name="Ju M."/>
            <person name="Zhao R."/>
            <person name="Li G."/>
            <person name="Mu C."/>
            <person name="Tian Q."/>
            <person name="Mei H."/>
            <person name="Zhang T."/>
            <person name="Gao T."/>
            <person name="Zhang H."/>
        </authorList>
    </citation>
    <scope>NUCLEOTIDE SEQUENCE</scope>
    <source>
        <strain evidence="4">K16</strain>
    </source>
</reference>
<dbReference type="PANTHER" id="PTHR15503:SF45">
    <property type="entry name" value="RNA-DIRECTED DNA POLYMERASE HOMOLOG"/>
    <property type="match status" value="1"/>
</dbReference>
<dbReference type="EMBL" id="JACGWL010000096">
    <property type="protein sequence ID" value="KAK4384523.1"/>
    <property type="molecule type" value="Genomic_DNA"/>
</dbReference>
<dbReference type="Pfam" id="PF17919">
    <property type="entry name" value="RT_RNaseH_2"/>
    <property type="match status" value="1"/>
</dbReference>
<dbReference type="InterPro" id="IPR041577">
    <property type="entry name" value="RT_RNaseH_2"/>
</dbReference>
<protein>
    <recommendedName>
        <fullName evidence="3">CCHC-type domain-containing protein</fullName>
    </recommendedName>
</protein>
<feature type="compositionally biased region" description="Basic and acidic residues" evidence="2">
    <location>
        <begin position="161"/>
        <end position="181"/>
    </location>
</feature>
<accession>A0AAE1T971</accession>
<proteinExistence type="predicted"/>
<keyword evidence="1" id="KW-0479">Metal-binding</keyword>
<dbReference type="Proteomes" id="UP001289374">
    <property type="component" value="Unassembled WGS sequence"/>
</dbReference>
<dbReference type="InterPro" id="IPR043502">
    <property type="entry name" value="DNA/RNA_pol_sf"/>
</dbReference>
<evidence type="ECO:0000313" key="4">
    <source>
        <dbReference type="EMBL" id="KAK4384523.1"/>
    </source>
</evidence>
<evidence type="ECO:0000313" key="5">
    <source>
        <dbReference type="Proteomes" id="UP001289374"/>
    </source>
</evidence>
<organism evidence="4 5">
    <name type="scientific">Sesamum angolense</name>
    <dbReference type="NCBI Taxonomy" id="2727404"/>
    <lineage>
        <taxon>Eukaryota</taxon>
        <taxon>Viridiplantae</taxon>
        <taxon>Streptophyta</taxon>
        <taxon>Embryophyta</taxon>
        <taxon>Tracheophyta</taxon>
        <taxon>Spermatophyta</taxon>
        <taxon>Magnoliopsida</taxon>
        <taxon>eudicotyledons</taxon>
        <taxon>Gunneridae</taxon>
        <taxon>Pentapetalae</taxon>
        <taxon>asterids</taxon>
        <taxon>lamiids</taxon>
        <taxon>Lamiales</taxon>
        <taxon>Pedaliaceae</taxon>
        <taxon>Sesamum</taxon>
    </lineage>
</organism>
<feature type="region of interest" description="Disordered" evidence="2">
    <location>
        <begin position="145"/>
        <end position="187"/>
    </location>
</feature>
<dbReference type="GO" id="GO:0003676">
    <property type="term" value="F:nucleic acid binding"/>
    <property type="evidence" value="ECO:0007669"/>
    <property type="project" value="InterPro"/>
</dbReference>
<dbReference type="GO" id="GO:0008270">
    <property type="term" value="F:zinc ion binding"/>
    <property type="evidence" value="ECO:0007669"/>
    <property type="project" value="UniProtKB-KW"/>
</dbReference>
<feature type="region of interest" description="Disordered" evidence="2">
    <location>
        <begin position="1"/>
        <end position="38"/>
    </location>
</feature>
<dbReference type="SMART" id="SM00343">
    <property type="entry name" value="ZnF_C2HC"/>
    <property type="match status" value="1"/>
</dbReference>